<dbReference type="Proteomes" id="UP000266066">
    <property type="component" value="Unassembled WGS sequence"/>
</dbReference>
<protein>
    <recommendedName>
        <fullName evidence="1">Abortive phage infection protein C-terminal domain-containing protein</fullName>
    </recommendedName>
</protein>
<dbReference type="InterPro" id="IPR018891">
    <property type="entry name" value="AIPR_C"/>
</dbReference>
<comment type="caution">
    <text evidence="2">The sequence shown here is derived from an EMBL/GenBank/DDBJ whole genome shotgun (WGS) entry which is preliminary data.</text>
</comment>
<name>A0A395V229_9FIRM</name>
<dbReference type="EMBL" id="QRUJ01000009">
    <property type="protein sequence ID" value="RGR54106.1"/>
    <property type="molecule type" value="Genomic_DNA"/>
</dbReference>
<organism evidence="2 3">
    <name type="scientific">Agathobacter rectalis</name>
    <dbReference type="NCBI Taxonomy" id="39491"/>
    <lineage>
        <taxon>Bacteria</taxon>
        <taxon>Bacillati</taxon>
        <taxon>Bacillota</taxon>
        <taxon>Clostridia</taxon>
        <taxon>Lachnospirales</taxon>
        <taxon>Lachnospiraceae</taxon>
        <taxon>Agathobacter</taxon>
    </lineage>
</organism>
<proteinExistence type="predicted"/>
<gene>
    <name evidence="2" type="ORF">DWY38_09590</name>
</gene>
<evidence type="ECO:0000259" key="1">
    <source>
        <dbReference type="Pfam" id="PF10592"/>
    </source>
</evidence>
<evidence type="ECO:0000313" key="3">
    <source>
        <dbReference type="Proteomes" id="UP000266066"/>
    </source>
</evidence>
<dbReference type="AlphaFoldDB" id="A0A395V229"/>
<reference evidence="2 3" key="1">
    <citation type="submission" date="2018-08" db="EMBL/GenBank/DDBJ databases">
        <title>A genome reference for cultivated species of the human gut microbiota.</title>
        <authorList>
            <person name="Zou Y."/>
            <person name="Xue W."/>
            <person name="Luo G."/>
        </authorList>
    </citation>
    <scope>NUCLEOTIDE SEQUENCE [LARGE SCALE GENOMIC DNA]</scope>
    <source>
        <strain evidence="2 3">AF25-15</strain>
    </source>
</reference>
<dbReference type="Pfam" id="PF10592">
    <property type="entry name" value="AIPR"/>
    <property type="match status" value="1"/>
</dbReference>
<feature type="domain" description="Abortive phage infection protein C-terminal" evidence="1">
    <location>
        <begin position="5"/>
        <end position="272"/>
    </location>
</feature>
<sequence length="331" mass="38084">MGKRKNNINQGIITTVETDNDNFWAYNNGITALVNNYHPNDETNEIIINGITIINGAQTTGAIGAAKTIENDFFIPARFIICNDPKIIEKIINNNNKQNEILPSDLRSNDKQQERLRRDFNKYPALFYSGGRRDDKVVRNKEVFDPYLVAQTLKAYHGDCVLAYNGKKILWDDDKEYNNVFIDQLTVEHIIYVYSLSRAIDEYKIRLKTKGETRTDSEEQQMMFLSKRGSKMLLIYAISETMENIVGSKINDSWQLRFKDCSDFDKLVKKWYDVIEVVLAFSGNLLPALEGGLKNKETAKKTVESVKAIIVAIQVTLKKQLKEFISMLKWK</sequence>
<accession>A0A395V229</accession>
<evidence type="ECO:0000313" key="2">
    <source>
        <dbReference type="EMBL" id="RGR54106.1"/>
    </source>
</evidence>